<proteinExistence type="predicted"/>
<dbReference type="EMBL" id="BPWL01000009">
    <property type="protein sequence ID" value="GJJ14237.1"/>
    <property type="molecule type" value="Genomic_DNA"/>
</dbReference>
<name>A0AAV5AHX6_9AGAM</name>
<sequence length="73" mass="8240">MIYKAWHVYKEDKPGRLLGVILRDGYQSSMGVTDSQIELEITQVLGPAPEPRTTSVSPPLAFTSYRNKLVLYI</sequence>
<protein>
    <submittedName>
        <fullName evidence="1">Uncharacterized protein</fullName>
    </submittedName>
</protein>
<organism evidence="1 2">
    <name type="scientific">Clathrus columnatus</name>
    <dbReference type="NCBI Taxonomy" id="1419009"/>
    <lineage>
        <taxon>Eukaryota</taxon>
        <taxon>Fungi</taxon>
        <taxon>Dikarya</taxon>
        <taxon>Basidiomycota</taxon>
        <taxon>Agaricomycotina</taxon>
        <taxon>Agaricomycetes</taxon>
        <taxon>Phallomycetidae</taxon>
        <taxon>Phallales</taxon>
        <taxon>Clathraceae</taxon>
        <taxon>Clathrus</taxon>
    </lineage>
</organism>
<dbReference type="Proteomes" id="UP001050691">
    <property type="component" value="Unassembled WGS sequence"/>
</dbReference>
<evidence type="ECO:0000313" key="1">
    <source>
        <dbReference type="EMBL" id="GJJ14237.1"/>
    </source>
</evidence>
<dbReference type="AlphaFoldDB" id="A0AAV5AHX6"/>
<comment type="caution">
    <text evidence="1">The sequence shown here is derived from an EMBL/GenBank/DDBJ whole genome shotgun (WGS) entry which is preliminary data.</text>
</comment>
<reference evidence="1" key="1">
    <citation type="submission" date="2021-10" db="EMBL/GenBank/DDBJ databases">
        <title>De novo Genome Assembly of Clathrus columnatus (Basidiomycota, Fungi) Using Illumina and Nanopore Sequence Data.</title>
        <authorList>
            <person name="Ogiso-Tanaka E."/>
            <person name="Itagaki H."/>
            <person name="Hosoya T."/>
            <person name="Hosaka K."/>
        </authorList>
    </citation>
    <scope>NUCLEOTIDE SEQUENCE</scope>
    <source>
        <strain evidence="1">MO-923</strain>
    </source>
</reference>
<accession>A0AAV5AHX6</accession>
<evidence type="ECO:0000313" key="2">
    <source>
        <dbReference type="Proteomes" id="UP001050691"/>
    </source>
</evidence>
<gene>
    <name evidence="1" type="ORF">Clacol_008500</name>
</gene>
<keyword evidence="2" id="KW-1185">Reference proteome</keyword>